<dbReference type="SUPFAM" id="SSF55874">
    <property type="entry name" value="ATPase domain of HSP90 chaperone/DNA topoisomerase II/histidine kinase"/>
    <property type="match status" value="1"/>
</dbReference>
<dbReference type="EMBL" id="SJSK01000003">
    <property type="protein sequence ID" value="TCC90076.1"/>
    <property type="molecule type" value="Genomic_DNA"/>
</dbReference>
<dbReference type="InterPro" id="IPR036890">
    <property type="entry name" value="HATPase_C_sf"/>
</dbReference>
<accession>A0A4V6N5Q3</accession>
<proteinExistence type="predicted"/>
<dbReference type="InterPro" id="IPR005467">
    <property type="entry name" value="His_kinase_dom"/>
</dbReference>
<dbReference type="InterPro" id="IPR003594">
    <property type="entry name" value="HATPase_dom"/>
</dbReference>
<dbReference type="SUPFAM" id="SSF48452">
    <property type="entry name" value="TPR-like"/>
    <property type="match status" value="1"/>
</dbReference>
<keyword evidence="5" id="KW-0547">Nucleotide-binding</keyword>
<evidence type="ECO:0000256" key="7">
    <source>
        <dbReference type="ARBA" id="ARBA00022840"/>
    </source>
</evidence>
<dbReference type="RefSeq" id="WP_131553479.1">
    <property type="nucleotide sequence ID" value="NZ_SJSK01000003.1"/>
</dbReference>
<dbReference type="GO" id="GO:0005524">
    <property type="term" value="F:ATP binding"/>
    <property type="evidence" value="ECO:0007669"/>
    <property type="project" value="UniProtKB-KW"/>
</dbReference>
<dbReference type="SMART" id="SM00028">
    <property type="entry name" value="TPR"/>
    <property type="match status" value="4"/>
</dbReference>
<keyword evidence="10" id="KW-1185">Reference proteome</keyword>
<dbReference type="InterPro" id="IPR019734">
    <property type="entry name" value="TPR_rpt"/>
</dbReference>
<dbReference type="AlphaFoldDB" id="A0A4V6N5Q3"/>
<evidence type="ECO:0000259" key="8">
    <source>
        <dbReference type="PROSITE" id="PS50109"/>
    </source>
</evidence>
<dbReference type="Gene3D" id="1.25.40.10">
    <property type="entry name" value="Tetratricopeptide repeat domain"/>
    <property type="match status" value="2"/>
</dbReference>
<evidence type="ECO:0000256" key="5">
    <source>
        <dbReference type="ARBA" id="ARBA00022741"/>
    </source>
</evidence>
<dbReference type="PANTHER" id="PTHR41523:SF8">
    <property type="entry name" value="ETHYLENE RESPONSE SENSOR PROTEIN"/>
    <property type="match status" value="1"/>
</dbReference>
<dbReference type="EC" id="2.7.13.3" evidence="2"/>
<dbReference type="Gene3D" id="3.30.565.10">
    <property type="entry name" value="Histidine kinase-like ATPase, C-terminal domain"/>
    <property type="match status" value="1"/>
</dbReference>
<keyword evidence="6" id="KW-0418">Kinase</keyword>
<evidence type="ECO:0000256" key="1">
    <source>
        <dbReference type="ARBA" id="ARBA00000085"/>
    </source>
</evidence>
<evidence type="ECO:0000313" key="9">
    <source>
        <dbReference type="EMBL" id="TCC90076.1"/>
    </source>
</evidence>
<dbReference type="Pfam" id="PF02518">
    <property type="entry name" value="HATPase_c"/>
    <property type="match status" value="1"/>
</dbReference>
<name>A0A4V6N5Q3_9SPHI</name>
<comment type="caution">
    <text evidence="9">The sequence shown here is derived from an EMBL/GenBank/DDBJ whole genome shotgun (WGS) entry which is preliminary data.</text>
</comment>
<keyword evidence="4" id="KW-0808">Transferase</keyword>
<protein>
    <recommendedName>
        <fullName evidence="2">histidine kinase</fullName>
        <ecNumber evidence="2">2.7.13.3</ecNumber>
    </recommendedName>
</protein>
<keyword evidence="7" id="KW-0067">ATP-binding</keyword>
<comment type="catalytic activity">
    <reaction evidence="1">
        <text>ATP + protein L-histidine = ADP + protein N-phospho-L-histidine.</text>
        <dbReference type="EC" id="2.7.13.3"/>
    </reaction>
</comment>
<dbReference type="Proteomes" id="UP000292884">
    <property type="component" value="Unassembled WGS sequence"/>
</dbReference>
<gene>
    <name evidence="9" type="ORF">EZ428_12365</name>
</gene>
<reference evidence="9 10" key="1">
    <citation type="submission" date="2019-02" db="EMBL/GenBank/DDBJ databases">
        <title>Pedobacter sp. RP-1-13 sp. nov., isolated from Arctic soil.</title>
        <authorList>
            <person name="Dahal R.H."/>
        </authorList>
    </citation>
    <scope>NUCLEOTIDE SEQUENCE [LARGE SCALE GENOMIC DNA]</scope>
    <source>
        <strain evidence="9 10">RP-1-13</strain>
    </source>
</reference>
<feature type="domain" description="Histidine kinase" evidence="8">
    <location>
        <begin position="570"/>
        <end position="761"/>
    </location>
</feature>
<dbReference type="GO" id="GO:0004673">
    <property type="term" value="F:protein histidine kinase activity"/>
    <property type="evidence" value="ECO:0007669"/>
    <property type="project" value="UniProtKB-EC"/>
</dbReference>
<evidence type="ECO:0000256" key="3">
    <source>
        <dbReference type="ARBA" id="ARBA00022553"/>
    </source>
</evidence>
<organism evidence="9 10">
    <name type="scientific">Pedobacter frigiditerrae</name>
    <dbReference type="NCBI Taxonomy" id="2530452"/>
    <lineage>
        <taxon>Bacteria</taxon>
        <taxon>Pseudomonadati</taxon>
        <taxon>Bacteroidota</taxon>
        <taxon>Sphingobacteriia</taxon>
        <taxon>Sphingobacteriales</taxon>
        <taxon>Sphingobacteriaceae</taxon>
        <taxon>Pedobacter</taxon>
    </lineage>
</organism>
<evidence type="ECO:0000313" key="10">
    <source>
        <dbReference type="Proteomes" id="UP000292884"/>
    </source>
</evidence>
<dbReference type="InterPro" id="IPR011990">
    <property type="entry name" value="TPR-like_helical_dom_sf"/>
</dbReference>
<dbReference type="OrthoDB" id="1523170at2"/>
<dbReference type="InterPro" id="IPR011495">
    <property type="entry name" value="Sig_transdc_His_kin_sub2_dim/P"/>
</dbReference>
<sequence>MSKVYQTITYYVSFVIKGNLYFKLLLVGTFQILLVFQVTAQDSPALSPKDLLQKIKTSRPDTNRISLQLQLGSYYLFKPGEYKNDLDSAVNFFKQAAQLSVKLHENDWHYKALGMIGNYYSEMTDWARCKEYFVRIAGYYHQTGNVEKEANAWNTLANLYDITPLNGHTQDKIRFYQRARSLYLQDHDQLNAITALKGIASIHVYQKKYDLAEKMLQQVLTEYKTLGFKELHHTYDLLQSLEYVRGNYTRAVAYNLEAIKYMRASGDTSLATRYYYFLAKSYYTSQKYREALPWARKVAASKDSNSDIKTVLVQILLQLNMTKEAGIALNKLIATKANLSFSDTLSQYRVAALYYDKINRNDMAIQYYKKILNLKFNINYAPTAVNIWTLVCNIELARIHLEINQVEKAANYINNTSIRLKTSKIPLEPGYWLGHYNNLYLYDMAKGNYRQAIKDLALRDHIKDSLFTAAKDKQVAELNIKYETTQKEQSIKDLQNQRAVQQARLDKANLQRNITIGGGLLLLIVAGAAYNGYRAKQRSNLKLIAKQQQINTQNATLQHLLSEKDWLLKEVHHRVKNNLHTVICLLEAQARNLENDALEAIENSQHRIYAMSLIHQKLYQSDDIKTINMAEYVPELVQSLEDSFGISDQVKFKLNIDPINLTLSQAIPLGLILNEAVTNAIKYAFPDTRNGEISISMMDDRNLITLKIVDNGIGMSLFDRETEPESMGLRLMNGLSEDIEATINFEIDNGTIITIVFKPDTLSDMEGFLRSTENKEEFI</sequence>
<dbReference type="PANTHER" id="PTHR41523">
    <property type="entry name" value="TWO-COMPONENT SYSTEM SENSOR PROTEIN"/>
    <property type="match status" value="1"/>
</dbReference>
<dbReference type="Gene3D" id="3.30.450.20">
    <property type="entry name" value="PAS domain"/>
    <property type="match status" value="1"/>
</dbReference>
<evidence type="ECO:0000256" key="2">
    <source>
        <dbReference type="ARBA" id="ARBA00012438"/>
    </source>
</evidence>
<evidence type="ECO:0000256" key="4">
    <source>
        <dbReference type="ARBA" id="ARBA00022679"/>
    </source>
</evidence>
<dbReference type="Pfam" id="PF07568">
    <property type="entry name" value="HisKA_2"/>
    <property type="match status" value="1"/>
</dbReference>
<dbReference type="PROSITE" id="PS50109">
    <property type="entry name" value="HIS_KIN"/>
    <property type="match status" value="1"/>
</dbReference>
<dbReference type="SMART" id="SM00387">
    <property type="entry name" value="HATPase_c"/>
    <property type="match status" value="1"/>
</dbReference>
<evidence type="ECO:0000256" key="6">
    <source>
        <dbReference type="ARBA" id="ARBA00022777"/>
    </source>
</evidence>
<keyword evidence="3" id="KW-0597">Phosphoprotein</keyword>